<comment type="subcellular location">
    <subcellularLocation>
        <location evidence="1">Cell membrane</location>
        <topology evidence="1">Multi-pass membrane protein</topology>
    </subcellularLocation>
</comment>
<keyword evidence="7" id="KW-0675">Receptor</keyword>
<gene>
    <name evidence="11" type="ORF">GSOID_T00026934001</name>
</gene>
<dbReference type="PROSITE" id="PS50262">
    <property type="entry name" value="G_PROTEIN_RECEP_F1_2"/>
    <property type="match status" value="1"/>
</dbReference>
<keyword evidence="2" id="KW-1003">Cell membrane</keyword>
<name>E4YI19_OIKDI</name>
<evidence type="ECO:0000313" key="11">
    <source>
        <dbReference type="EMBL" id="CBY35130.1"/>
    </source>
</evidence>
<feature type="transmembrane region" description="Helical" evidence="9">
    <location>
        <begin position="50"/>
        <end position="69"/>
    </location>
</feature>
<dbReference type="GO" id="GO:0043005">
    <property type="term" value="C:neuron projection"/>
    <property type="evidence" value="ECO:0007669"/>
    <property type="project" value="TreeGrafter"/>
</dbReference>
<evidence type="ECO:0000256" key="8">
    <source>
        <dbReference type="ARBA" id="ARBA00023224"/>
    </source>
</evidence>
<dbReference type="AlphaFoldDB" id="E4YI19"/>
<evidence type="ECO:0000256" key="6">
    <source>
        <dbReference type="ARBA" id="ARBA00023136"/>
    </source>
</evidence>
<evidence type="ECO:0000256" key="9">
    <source>
        <dbReference type="SAM" id="Phobius"/>
    </source>
</evidence>
<dbReference type="Gene3D" id="1.20.1070.10">
    <property type="entry name" value="Rhodopsin 7-helix transmembrane proteins"/>
    <property type="match status" value="1"/>
</dbReference>
<evidence type="ECO:0000256" key="1">
    <source>
        <dbReference type="ARBA" id="ARBA00004651"/>
    </source>
</evidence>
<evidence type="ECO:0000256" key="7">
    <source>
        <dbReference type="ARBA" id="ARBA00023170"/>
    </source>
</evidence>
<feature type="transmembrane region" description="Helical" evidence="9">
    <location>
        <begin position="261"/>
        <end position="282"/>
    </location>
</feature>
<dbReference type="GO" id="GO:0007218">
    <property type="term" value="P:neuropeptide signaling pathway"/>
    <property type="evidence" value="ECO:0007669"/>
    <property type="project" value="TreeGrafter"/>
</dbReference>
<dbReference type="GO" id="GO:0042923">
    <property type="term" value="F:neuropeptide binding"/>
    <property type="evidence" value="ECO:0007669"/>
    <property type="project" value="TreeGrafter"/>
</dbReference>
<dbReference type="GO" id="GO:0005886">
    <property type="term" value="C:plasma membrane"/>
    <property type="evidence" value="ECO:0007669"/>
    <property type="project" value="UniProtKB-SubCell"/>
</dbReference>
<evidence type="ECO:0000256" key="3">
    <source>
        <dbReference type="ARBA" id="ARBA00022692"/>
    </source>
</evidence>
<dbReference type="Proteomes" id="UP000011014">
    <property type="component" value="Unassembled WGS sequence"/>
</dbReference>
<keyword evidence="8" id="KW-0807">Transducer</keyword>
<dbReference type="Pfam" id="PF00001">
    <property type="entry name" value="7tm_1"/>
    <property type="match status" value="2"/>
</dbReference>
<dbReference type="PRINTS" id="PR00237">
    <property type="entry name" value="GPCRRHODOPSN"/>
</dbReference>
<keyword evidence="5" id="KW-0297">G-protein coupled receptor</keyword>
<reference evidence="11" key="1">
    <citation type="journal article" date="2010" name="Science">
        <title>Plasticity of animal genome architecture unmasked by rapid evolution of a pelagic tunicate.</title>
        <authorList>
            <person name="Denoeud F."/>
            <person name="Henriet S."/>
            <person name="Mungpakdee S."/>
            <person name="Aury J.M."/>
            <person name="Da Silva C."/>
            <person name="Brinkmann H."/>
            <person name="Mikhaleva J."/>
            <person name="Olsen L.C."/>
            <person name="Jubin C."/>
            <person name="Canestro C."/>
            <person name="Bouquet J.M."/>
            <person name="Danks G."/>
            <person name="Poulain J."/>
            <person name="Campsteijn C."/>
            <person name="Adamski M."/>
            <person name="Cross I."/>
            <person name="Yadetie F."/>
            <person name="Muffato M."/>
            <person name="Louis A."/>
            <person name="Butcher S."/>
            <person name="Tsagkogeorga G."/>
            <person name="Konrad A."/>
            <person name="Singh S."/>
            <person name="Jensen M.F."/>
            <person name="Cong E.H."/>
            <person name="Eikeseth-Otteraa H."/>
            <person name="Noel B."/>
            <person name="Anthouard V."/>
            <person name="Porcel B.M."/>
            <person name="Kachouri-Lafond R."/>
            <person name="Nishino A."/>
            <person name="Ugolini M."/>
            <person name="Chourrout P."/>
            <person name="Nishida H."/>
            <person name="Aasland R."/>
            <person name="Huzurbazar S."/>
            <person name="Westhof E."/>
            <person name="Delsuc F."/>
            <person name="Lehrach H."/>
            <person name="Reinhardt R."/>
            <person name="Weissenbach J."/>
            <person name="Roy S.W."/>
            <person name="Artiguenave F."/>
            <person name="Postlethwait J.H."/>
            <person name="Manak J.R."/>
            <person name="Thompson E.M."/>
            <person name="Jaillon O."/>
            <person name="Du Pasquier L."/>
            <person name="Boudinot P."/>
            <person name="Liberles D.A."/>
            <person name="Volff J.N."/>
            <person name="Philippe H."/>
            <person name="Lenhard B."/>
            <person name="Roest Crollius H."/>
            <person name="Wincker P."/>
            <person name="Chourrout D."/>
        </authorList>
    </citation>
    <scope>NUCLEOTIDE SEQUENCE [LARGE SCALE GENOMIC DNA]</scope>
</reference>
<dbReference type="InterPro" id="IPR000276">
    <property type="entry name" value="GPCR_Rhodpsn"/>
</dbReference>
<organism evidence="11">
    <name type="scientific">Oikopleura dioica</name>
    <name type="common">Tunicate</name>
    <dbReference type="NCBI Taxonomy" id="34765"/>
    <lineage>
        <taxon>Eukaryota</taxon>
        <taxon>Metazoa</taxon>
        <taxon>Chordata</taxon>
        <taxon>Tunicata</taxon>
        <taxon>Appendicularia</taxon>
        <taxon>Copelata</taxon>
        <taxon>Oikopleuridae</taxon>
        <taxon>Oikopleura</taxon>
    </lineage>
</organism>
<proteinExistence type="predicted"/>
<feature type="transmembrane region" description="Helical" evidence="9">
    <location>
        <begin position="321"/>
        <end position="340"/>
    </location>
</feature>
<sequence length="379" mass="43275">MSQVNSPTFTEKFVASVYLVMFIVGFTANMLVILVLLLTHGSLKAPAGLYVLHLAVADSLLLISLPFAADNRLRGTWIFGRIACKLMESMKLLNFFSSIFLLTLMGKNRFSFLTASFSCRPVSLSLPPRFLQMETISNEFNLRWSLARVDPDCSSACYVLGHCISGSRRQSECQMHRCISRHHQFRNYMCIITAVGFVIPLAIVTFCYANIISIMAASQKKLNKSDAKTKDVAGILKQMRKDEHRKQKVSKLKGMPPRRKVTVLVANLVISFVCCWLPFHFWHIVRLSGLDLSEHHFCAKIRDLTFWLVENQLRSIDVFSLAYSNSVLNPLLYSFLGYGFRNKLIAALTRIKLCFRSRSPYRLSQQGNERRSQNMLEYL</sequence>
<evidence type="ECO:0000256" key="5">
    <source>
        <dbReference type="ARBA" id="ARBA00023040"/>
    </source>
</evidence>
<accession>E4YI19</accession>
<dbReference type="InterPro" id="IPR017452">
    <property type="entry name" value="GPCR_Rhodpsn_7TM"/>
</dbReference>
<dbReference type="GO" id="GO:0004930">
    <property type="term" value="F:G protein-coupled receptor activity"/>
    <property type="evidence" value="ECO:0007669"/>
    <property type="project" value="UniProtKB-KW"/>
</dbReference>
<feature type="transmembrane region" description="Helical" evidence="9">
    <location>
        <begin position="90"/>
        <end position="106"/>
    </location>
</feature>
<dbReference type="SUPFAM" id="SSF81321">
    <property type="entry name" value="Family A G protein-coupled receptor-like"/>
    <property type="match status" value="1"/>
</dbReference>
<evidence type="ECO:0000256" key="4">
    <source>
        <dbReference type="ARBA" id="ARBA00022989"/>
    </source>
</evidence>
<dbReference type="PANTHER" id="PTHR24229">
    <property type="entry name" value="NEUROPEPTIDES RECEPTOR"/>
    <property type="match status" value="1"/>
</dbReference>
<keyword evidence="3 9" id="KW-0812">Transmembrane</keyword>
<keyword evidence="4 9" id="KW-1133">Transmembrane helix</keyword>
<evidence type="ECO:0000259" key="10">
    <source>
        <dbReference type="PROSITE" id="PS50262"/>
    </source>
</evidence>
<dbReference type="PANTHER" id="PTHR24229:SF112">
    <property type="entry name" value="CHEMOKINE-LIKE RECEPTOR 1"/>
    <property type="match status" value="1"/>
</dbReference>
<feature type="transmembrane region" description="Helical" evidence="9">
    <location>
        <begin position="191"/>
        <end position="217"/>
    </location>
</feature>
<dbReference type="EMBL" id="FN654590">
    <property type="protein sequence ID" value="CBY35130.1"/>
    <property type="molecule type" value="Genomic_DNA"/>
</dbReference>
<protein>
    <recommendedName>
        <fullName evidence="10">G-protein coupled receptors family 1 profile domain-containing protein</fullName>
    </recommendedName>
</protein>
<keyword evidence="6 9" id="KW-0472">Membrane</keyword>
<feature type="transmembrane region" description="Helical" evidence="9">
    <location>
        <begin position="12"/>
        <end position="38"/>
    </location>
</feature>
<evidence type="ECO:0000256" key="2">
    <source>
        <dbReference type="ARBA" id="ARBA00022475"/>
    </source>
</evidence>
<feature type="domain" description="G-protein coupled receptors family 1 profile" evidence="10">
    <location>
        <begin position="28"/>
        <end position="333"/>
    </location>
</feature>